<feature type="transmembrane region" description="Helical" evidence="1">
    <location>
        <begin position="83"/>
        <end position="105"/>
    </location>
</feature>
<feature type="transmembrane region" description="Helical" evidence="1">
    <location>
        <begin position="111"/>
        <end position="129"/>
    </location>
</feature>
<keyword evidence="1" id="KW-0472">Membrane</keyword>
<evidence type="ECO:0000313" key="2">
    <source>
        <dbReference type="EMBL" id="RQP24081.1"/>
    </source>
</evidence>
<keyword evidence="3" id="KW-1185">Reference proteome</keyword>
<protein>
    <submittedName>
        <fullName evidence="2">Uncharacterized protein</fullName>
    </submittedName>
</protein>
<reference evidence="2 3" key="2">
    <citation type="submission" date="2018-12" db="EMBL/GenBank/DDBJ databases">
        <title>Rhizobacter gummiphilus sp. nov., a rubber-degrading bacterium isolated from the soil of a botanical garden in Japan.</title>
        <authorList>
            <person name="Shunsuke S.S."/>
        </authorList>
    </citation>
    <scope>NUCLEOTIDE SEQUENCE [LARGE SCALE GENOMIC DNA]</scope>
    <source>
        <strain evidence="2 3">S-16</strain>
    </source>
</reference>
<comment type="caution">
    <text evidence="2">The sequence shown here is derived from an EMBL/GenBank/DDBJ whole genome shotgun (WGS) entry which is preliminary data.</text>
</comment>
<proteinExistence type="predicted"/>
<organism evidence="2 3">
    <name type="scientific">Piscinibacter terrae</name>
    <dbReference type="NCBI Taxonomy" id="2496871"/>
    <lineage>
        <taxon>Bacteria</taxon>
        <taxon>Pseudomonadati</taxon>
        <taxon>Pseudomonadota</taxon>
        <taxon>Betaproteobacteria</taxon>
        <taxon>Burkholderiales</taxon>
        <taxon>Sphaerotilaceae</taxon>
        <taxon>Piscinibacter</taxon>
    </lineage>
</organism>
<reference evidence="2 3" key="1">
    <citation type="submission" date="2018-08" db="EMBL/GenBank/DDBJ databases">
        <authorList>
            <person name="Khan S.A."/>
            <person name="Jeon C.O."/>
            <person name="Chun B.H."/>
            <person name="Jeong S.E."/>
        </authorList>
    </citation>
    <scope>NUCLEOTIDE SEQUENCE [LARGE SCALE GENOMIC DNA]</scope>
    <source>
        <strain evidence="2 3">S-16</strain>
    </source>
</reference>
<gene>
    <name evidence="2" type="ORF">DZC73_12160</name>
</gene>
<name>A0A3N7HTA0_9BURK</name>
<dbReference type="Proteomes" id="UP000267464">
    <property type="component" value="Unassembled WGS sequence"/>
</dbReference>
<accession>A0A3N7HTA0</accession>
<evidence type="ECO:0000313" key="3">
    <source>
        <dbReference type="Proteomes" id="UP000267464"/>
    </source>
</evidence>
<evidence type="ECO:0000256" key="1">
    <source>
        <dbReference type="SAM" id="Phobius"/>
    </source>
</evidence>
<dbReference type="EMBL" id="QUSW01000003">
    <property type="protein sequence ID" value="RQP24081.1"/>
    <property type="molecule type" value="Genomic_DNA"/>
</dbReference>
<keyword evidence="1" id="KW-0812">Transmembrane</keyword>
<sequence length="253" mass="27700">MSDLSGGPTALPPVGKDGRLDDAFVQGRGAGAILSQVHGGTSVLGGLRSGELLAACTPLPARLLLSHAIQTLQDRKKSAMAQAWLYALLGVFPVLFALGFLVQYMGASRGFAGTCFVAVMIGLMMKGYWKVIRDPEKAWERVHWLDFEARTWEARRSFLDGRLPEQRATVPMDELVLLCFVQQWEHSDSYDVGLCKLSELKASERDVPGCLNIIHSADQESEAHDFARALAALWGIDCWEFAGGIPPSKRKLA</sequence>
<dbReference type="AlphaFoldDB" id="A0A3N7HTA0"/>
<keyword evidence="1" id="KW-1133">Transmembrane helix</keyword>